<evidence type="ECO:0000259" key="1">
    <source>
        <dbReference type="PROSITE" id="PS51707"/>
    </source>
</evidence>
<dbReference type="InterPro" id="IPR012042">
    <property type="entry name" value="NeuTTM/CthTTM-like"/>
</dbReference>
<keyword evidence="3" id="KW-1185">Reference proteome</keyword>
<dbReference type="PIRSF" id="PIRSF016487">
    <property type="entry name" value="CYTH_UCP016487"/>
    <property type="match status" value="1"/>
</dbReference>
<dbReference type="Proteomes" id="UP001474120">
    <property type="component" value="Unassembled WGS sequence"/>
</dbReference>
<dbReference type="SMART" id="SM01118">
    <property type="entry name" value="CYTH"/>
    <property type="match status" value="1"/>
</dbReference>
<sequence length="157" mass="18300">MKNTEIERKFLVLNDDFKKESFKKERIIQGFLSSVPERTVRVRLIGDQGFLTVKGIGNESGTTRFEWEKEIEGEEAKKLLSLCEPGIIDKERYYVKSGRHIFEIDVFSLENQGLVIAELELDSEHETFMMPAWVGKEVTGQARYYNSSLSKRPFKKW</sequence>
<dbReference type="CDD" id="cd07891">
    <property type="entry name" value="CYTH-like_CthTTM-like_1"/>
    <property type="match status" value="1"/>
</dbReference>
<dbReference type="SUPFAM" id="SSF55154">
    <property type="entry name" value="CYTH-like phosphatases"/>
    <property type="match status" value="1"/>
</dbReference>
<evidence type="ECO:0000313" key="3">
    <source>
        <dbReference type="Proteomes" id="UP001474120"/>
    </source>
</evidence>
<feature type="domain" description="CYTH" evidence="1">
    <location>
        <begin position="3"/>
        <end position="151"/>
    </location>
</feature>
<name>A0ABU9L203_9FLAO</name>
<dbReference type="EMBL" id="JBCDNA010000002">
    <property type="protein sequence ID" value="MEL4455835.1"/>
    <property type="molecule type" value="Genomic_DNA"/>
</dbReference>
<organism evidence="2 3">
    <name type="scientific">Lutimonas vermicola</name>
    <dbReference type="NCBI Taxonomy" id="414288"/>
    <lineage>
        <taxon>Bacteria</taxon>
        <taxon>Pseudomonadati</taxon>
        <taxon>Bacteroidota</taxon>
        <taxon>Flavobacteriia</taxon>
        <taxon>Flavobacteriales</taxon>
        <taxon>Flavobacteriaceae</taxon>
        <taxon>Lutimonas</taxon>
    </lineage>
</organism>
<reference evidence="2 3" key="1">
    <citation type="submission" date="2024-04" db="EMBL/GenBank/DDBJ databases">
        <title>whole genome sequencing of Lutimonas vermicola strain IMCC1616.</title>
        <authorList>
            <person name="Bae S.S."/>
        </authorList>
    </citation>
    <scope>NUCLEOTIDE SEQUENCE [LARGE SCALE GENOMIC DNA]</scope>
    <source>
        <strain evidence="2 3">IMCC1616</strain>
    </source>
</reference>
<accession>A0ABU9L203</accession>
<gene>
    <name evidence="2" type="ORF">AABB81_08000</name>
</gene>
<protein>
    <submittedName>
        <fullName evidence="2">CYTH domain-containing protein</fullName>
    </submittedName>
</protein>
<dbReference type="Gene3D" id="2.40.320.10">
    <property type="entry name" value="Hypothetical Protein Pfu-838710-001"/>
    <property type="match status" value="1"/>
</dbReference>
<dbReference type="RefSeq" id="WP_342159800.1">
    <property type="nucleotide sequence ID" value="NZ_JBCDNA010000002.1"/>
</dbReference>
<dbReference type="PANTHER" id="PTHR40114">
    <property type="entry name" value="SLR0698 PROTEIN"/>
    <property type="match status" value="1"/>
</dbReference>
<dbReference type="InterPro" id="IPR023577">
    <property type="entry name" value="CYTH_domain"/>
</dbReference>
<dbReference type="PANTHER" id="PTHR40114:SF1">
    <property type="entry name" value="SLR0698 PROTEIN"/>
    <property type="match status" value="1"/>
</dbReference>
<dbReference type="Pfam" id="PF01928">
    <property type="entry name" value="CYTH"/>
    <property type="match status" value="1"/>
</dbReference>
<evidence type="ECO:0000313" key="2">
    <source>
        <dbReference type="EMBL" id="MEL4455835.1"/>
    </source>
</evidence>
<proteinExistence type="predicted"/>
<comment type="caution">
    <text evidence="2">The sequence shown here is derived from an EMBL/GenBank/DDBJ whole genome shotgun (WGS) entry which is preliminary data.</text>
</comment>
<dbReference type="InterPro" id="IPR033469">
    <property type="entry name" value="CYTH-like_dom_sf"/>
</dbReference>
<dbReference type="PROSITE" id="PS51707">
    <property type="entry name" value="CYTH"/>
    <property type="match status" value="1"/>
</dbReference>